<dbReference type="PANTHER" id="PTHR35005">
    <property type="entry name" value="3-DEHYDRO-SCYLLO-INOSOSE HYDROLASE"/>
    <property type="match status" value="1"/>
</dbReference>
<evidence type="ECO:0000256" key="3">
    <source>
        <dbReference type="ARBA" id="ARBA00022801"/>
    </source>
</evidence>
<evidence type="ECO:0000313" key="5">
    <source>
        <dbReference type="EMBL" id="ESP88068.1"/>
    </source>
</evidence>
<dbReference type="Pfam" id="PF02633">
    <property type="entry name" value="Creatininase"/>
    <property type="match status" value="1"/>
</dbReference>
<sequence length="267" mass="29896">MDVYLSEQTWPELGEYVAEESLAVVPLGSTEQHGPHLPLATDYLIGEALARAATDRTGHLCTPPVRIAVSEHHRQFHGTMWVEPEVFRDYVESFTRNLTYHGIDRVVYVNAHGGNVQHLREVGRRLRRDETAYAVEWMWDESIPDLVDEAFETNGPHGGPKETAMVMHIAEDLVREGELDAAHEGGRATLAPEELRTAGSRTFYDSIDNSENGVFGDQTDATPEKGAELFEAATDQLVQLVEWIDDQPFADLMPDPHVDPQPGSRRE</sequence>
<organism evidence="5 6">
    <name type="scientific">Candidatus Halobonum tyrrellensis G22</name>
    <dbReference type="NCBI Taxonomy" id="1324957"/>
    <lineage>
        <taxon>Archaea</taxon>
        <taxon>Methanobacteriati</taxon>
        <taxon>Methanobacteriota</taxon>
        <taxon>Stenosarchaea group</taxon>
        <taxon>Halobacteria</taxon>
        <taxon>Halobacteriales</taxon>
        <taxon>Haloferacaceae</taxon>
        <taxon>Candidatus Halobonum</taxon>
    </lineage>
</organism>
<evidence type="ECO:0000313" key="6">
    <source>
        <dbReference type="Proteomes" id="UP000017840"/>
    </source>
</evidence>
<protein>
    <submittedName>
        <fullName evidence="5">Creatininase</fullName>
    </submittedName>
</protein>
<gene>
    <name evidence="5" type="ORF">K933_10979</name>
</gene>
<evidence type="ECO:0000256" key="4">
    <source>
        <dbReference type="ARBA" id="ARBA00022833"/>
    </source>
</evidence>
<name>V4HDC4_9EURY</name>
<dbReference type="GO" id="GO:0009231">
    <property type="term" value="P:riboflavin biosynthetic process"/>
    <property type="evidence" value="ECO:0007669"/>
    <property type="project" value="TreeGrafter"/>
</dbReference>
<dbReference type="STRING" id="1324957.K933_10979"/>
<dbReference type="InterPro" id="IPR003785">
    <property type="entry name" value="Creatininase/forma_Hydrolase"/>
</dbReference>
<keyword evidence="3" id="KW-0378">Hydrolase</keyword>
<dbReference type="EMBL" id="ASGZ01000035">
    <property type="protein sequence ID" value="ESP88068.1"/>
    <property type="molecule type" value="Genomic_DNA"/>
</dbReference>
<comment type="caution">
    <text evidence="5">The sequence shown here is derived from an EMBL/GenBank/DDBJ whole genome shotgun (WGS) entry which is preliminary data.</text>
</comment>
<evidence type="ECO:0000256" key="2">
    <source>
        <dbReference type="ARBA" id="ARBA00022723"/>
    </source>
</evidence>
<dbReference type="GO" id="GO:0046872">
    <property type="term" value="F:metal ion binding"/>
    <property type="evidence" value="ECO:0007669"/>
    <property type="project" value="UniProtKB-KW"/>
</dbReference>
<dbReference type="PATRIC" id="fig|1324957.4.peg.2231"/>
<dbReference type="SUPFAM" id="SSF102215">
    <property type="entry name" value="Creatininase"/>
    <property type="match status" value="1"/>
</dbReference>
<reference evidence="5 6" key="1">
    <citation type="journal article" date="2013" name="Genome Announc.">
        <title>Draft Genome Sequence of 'Candidatus Halobonum tyrrellensis' Strain G22, Isolated from the Hypersaline Waters of Lake Tyrrell, Australia.</title>
        <authorList>
            <person name="Ugalde J.A."/>
            <person name="Narasingarao P."/>
            <person name="Kuo S."/>
            <person name="Podell S."/>
            <person name="Allen E.E."/>
        </authorList>
    </citation>
    <scope>NUCLEOTIDE SEQUENCE [LARGE SCALE GENOMIC DNA]</scope>
    <source>
        <strain evidence="5 6">G22</strain>
    </source>
</reference>
<dbReference type="PANTHER" id="PTHR35005:SF1">
    <property type="entry name" value="2-AMINO-5-FORMYLAMINO-6-RIBOSYLAMINOPYRIMIDIN-4(3H)-ONE 5'-MONOPHOSPHATE DEFORMYLASE"/>
    <property type="match status" value="1"/>
</dbReference>
<dbReference type="GO" id="GO:0016811">
    <property type="term" value="F:hydrolase activity, acting on carbon-nitrogen (but not peptide) bonds, in linear amides"/>
    <property type="evidence" value="ECO:0007669"/>
    <property type="project" value="TreeGrafter"/>
</dbReference>
<comment type="cofactor">
    <cofactor evidence="1">
        <name>Zn(2+)</name>
        <dbReference type="ChEBI" id="CHEBI:29105"/>
    </cofactor>
</comment>
<accession>V4HDC4</accession>
<dbReference type="eggNOG" id="arCOG04536">
    <property type="taxonomic scope" value="Archaea"/>
</dbReference>
<keyword evidence="4" id="KW-0862">Zinc</keyword>
<dbReference type="Proteomes" id="UP000017840">
    <property type="component" value="Unassembled WGS sequence"/>
</dbReference>
<evidence type="ECO:0000256" key="1">
    <source>
        <dbReference type="ARBA" id="ARBA00001947"/>
    </source>
</evidence>
<keyword evidence="6" id="KW-1185">Reference proteome</keyword>
<proteinExistence type="predicted"/>
<dbReference type="AlphaFoldDB" id="V4HDC4"/>
<dbReference type="Gene3D" id="3.40.50.10310">
    <property type="entry name" value="Creatininase"/>
    <property type="match status" value="1"/>
</dbReference>
<keyword evidence="2" id="KW-0479">Metal-binding</keyword>
<dbReference type="InterPro" id="IPR024087">
    <property type="entry name" value="Creatininase-like_sf"/>
</dbReference>